<evidence type="ECO:0000256" key="6">
    <source>
        <dbReference type="ARBA" id="ARBA00023136"/>
    </source>
</evidence>
<dbReference type="OrthoDB" id="46396at2759"/>
<dbReference type="GO" id="GO:0005337">
    <property type="term" value="F:nucleoside transmembrane transporter activity"/>
    <property type="evidence" value="ECO:0007669"/>
    <property type="project" value="InterPro"/>
</dbReference>
<sequence>MSLASGFSGGVFEQAIMAGNGVAGIAAELIKIITKVSTDNLQLSADAYFVVAALVIVAAGVCYYLVCTTPYTRATMQTMRRGSQAQKVSETADILGSDEVQPHGYQSTAGAEGEIESESGEVMGDAREADLTDTEAQTLEEPLGYVDLFLSMWRPGLTVFLVFFVTLSLFPGVTDMIPTTRADPDAWWQIVTMSIFMVGDYAGRQLPGLPALTRGVTVSHLMVTAFVRVAFLPVFILFICGSTDAVGASVPLISSDFLTCLVMAVFAVSNGYTSTVIMMLSPDTVRPVDKGLAGVIITFYLNLGLTAGVFFALAINAFVGAIAE</sequence>
<evidence type="ECO:0000256" key="1">
    <source>
        <dbReference type="ARBA" id="ARBA00004141"/>
    </source>
</evidence>
<comment type="similarity">
    <text evidence="2">Belongs to the SLC29A/ENT transporter (TC 2.A.57) family.</text>
</comment>
<keyword evidence="6 7" id="KW-0472">Membrane</keyword>
<evidence type="ECO:0000256" key="4">
    <source>
        <dbReference type="ARBA" id="ARBA00022692"/>
    </source>
</evidence>
<dbReference type="AlphaFoldDB" id="A0A9K3CWH0"/>
<dbReference type="InterPro" id="IPR036259">
    <property type="entry name" value="MFS_trans_sf"/>
</dbReference>
<evidence type="ECO:0000313" key="9">
    <source>
        <dbReference type="Proteomes" id="UP000265618"/>
    </source>
</evidence>
<proteinExistence type="inferred from homology"/>
<feature type="transmembrane region" description="Helical" evidence="7">
    <location>
        <begin position="47"/>
        <end position="66"/>
    </location>
</feature>
<dbReference type="EMBL" id="BDIP01001104">
    <property type="protein sequence ID" value="GIQ83588.1"/>
    <property type="molecule type" value="Genomic_DNA"/>
</dbReference>
<dbReference type="PANTHER" id="PTHR10332:SF10">
    <property type="entry name" value="EQUILIBRATIVE NUCLEOSIDE TRANSPORTER 4"/>
    <property type="match status" value="1"/>
</dbReference>
<accession>A0A9K3CWH0</accession>
<dbReference type="SUPFAM" id="SSF103473">
    <property type="entry name" value="MFS general substrate transporter"/>
    <property type="match status" value="1"/>
</dbReference>
<evidence type="ECO:0000256" key="7">
    <source>
        <dbReference type="SAM" id="Phobius"/>
    </source>
</evidence>
<feature type="transmembrane region" description="Helical" evidence="7">
    <location>
        <begin position="292"/>
        <end position="323"/>
    </location>
</feature>
<dbReference type="GO" id="GO:0005886">
    <property type="term" value="C:plasma membrane"/>
    <property type="evidence" value="ECO:0007669"/>
    <property type="project" value="TreeGrafter"/>
</dbReference>
<evidence type="ECO:0000313" key="8">
    <source>
        <dbReference type="EMBL" id="GIQ83588.1"/>
    </source>
</evidence>
<keyword evidence="5 7" id="KW-1133">Transmembrane helix</keyword>
<gene>
    <name evidence="8" type="ORF">KIPB_004933</name>
</gene>
<dbReference type="Pfam" id="PF01733">
    <property type="entry name" value="Nucleoside_tran"/>
    <property type="match status" value="1"/>
</dbReference>
<comment type="subcellular location">
    <subcellularLocation>
        <location evidence="1">Membrane</location>
        <topology evidence="1">Multi-pass membrane protein</topology>
    </subcellularLocation>
</comment>
<feature type="transmembrane region" description="Helical" evidence="7">
    <location>
        <begin position="258"/>
        <end position="280"/>
    </location>
</feature>
<comment type="caution">
    <text evidence="8">The sequence shown here is derived from an EMBL/GenBank/DDBJ whole genome shotgun (WGS) entry which is preliminary data.</text>
</comment>
<protein>
    <submittedName>
        <fullName evidence="8">Equilibrative nucleoside transporter</fullName>
    </submittedName>
</protein>
<feature type="transmembrane region" description="Helical" evidence="7">
    <location>
        <begin position="157"/>
        <end position="174"/>
    </location>
</feature>
<name>A0A9K3CWH0_9EUKA</name>
<dbReference type="PANTHER" id="PTHR10332">
    <property type="entry name" value="EQUILIBRATIVE NUCLEOSIDE TRANSPORTER"/>
    <property type="match status" value="1"/>
</dbReference>
<dbReference type="InterPro" id="IPR002259">
    <property type="entry name" value="Eqnu_transpt"/>
</dbReference>
<keyword evidence="9" id="KW-1185">Reference proteome</keyword>
<evidence type="ECO:0000256" key="5">
    <source>
        <dbReference type="ARBA" id="ARBA00022989"/>
    </source>
</evidence>
<keyword evidence="4 7" id="KW-0812">Transmembrane</keyword>
<reference evidence="8 9" key="1">
    <citation type="journal article" date="2018" name="PLoS ONE">
        <title>The draft genome of Kipferlia bialata reveals reductive genome evolution in fornicate parasites.</title>
        <authorList>
            <person name="Tanifuji G."/>
            <person name="Takabayashi S."/>
            <person name="Kume K."/>
            <person name="Takagi M."/>
            <person name="Nakayama T."/>
            <person name="Kamikawa R."/>
            <person name="Inagaki Y."/>
            <person name="Hashimoto T."/>
        </authorList>
    </citation>
    <scope>NUCLEOTIDE SEQUENCE [LARGE SCALE GENOMIC DNA]</scope>
    <source>
        <strain evidence="8">NY0173</strain>
    </source>
</reference>
<organism evidence="8 9">
    <name type="scientific">Kipferlia bialata</name>
    <dbReference type="NCBI Taxonomy" id="797122"/>
    <lineage>
        <taxon>Eukaryota</taxon>
        <taxon>Metamonada</taxon>
        <taxon>Carpediemonas-like organisms</taxon>
        <taxon>Kipferlia</taxon>
    </lineage>
</organism>
<evidence type="ECO:0000256" key="3">
    <source>
        <dbReference type="ARBA" id="ARBA00022448"/>
    </source>
</evidence>
<dbReference type="Proteomes" id="UP000265618">
    <property type="component" value="Unassembled WGS sequence"/>
</dbReference>
<keyword evidence="3" id="KW-0813">Transport</keyword>
<feature type="transmembrane region" description="Helical" evidence="7">
    <location>
        <begin position="215"/>
        <end position="238"/>
    </location>
</feature>
<evidence type="ECO:0000256" key="2">
    <source>
        <dbReference type="ARBA" id="ARBA00007965"/>
    </source>
</evidence>
<dbReference type="PRINTS" id="PR01130">
    <property type="entry name" value="DERENTRNSPRT"/>
</dbReference>